<name>A0A6J7IW90_9ZZZZ</name>
<feature type="domain" description="Metallo-beta-lactamase" evidence="1">
    <location>
        <begin position="19"/>
        <end position="160"/>
    </location>
</feature>
<protein>
    <submittedName>
        <fullName evidence="4">Unannotated protein</fullName>
    </submittedName>
</protein>
<reference evidence="4" key="1">
    <citation type="submission" date="2020-05" db="EMBL/GenBank/DDBJ databases">
        <authorList>
            <person name="Chiriac C."/>
            <person name="Salcher M."/>
            <person name="Ghai R."/>
            <person name="Kavagutti S V."/>
        </authorList>
    </citation>
    <scope>NUCLEOTIDE SEQUENCE</scope>
</reference>
<evidence type="ECO:0000313" key="2">
    <source>
        <dbReference type="EMBL" id="CAB4756702.1"/>
    </source>
</evidence>
<dbReference type="InterPro" id="IPR036866">
    <property type="entry name" value="RibonucZ/Hydroxyglut_hydro"/>
</dbReference>
<evidence type="ECO:0000313" key="3">
    <source>
        <dbReference type="EMBL" id="CAB4834651.1"/>
    </source>
</evidence>
<dbReference type="Gene3D" id="3.60.15.10">
    <property type="entry name" value="Ribonuclease Z/Hydroxyacylglutathione hydrolase-like"/>
    <property type="match status" value="1"/>
</dbReference>
<dbReference type="InterPro" id="IPR001279">
    <property type="entry name" value="Metallo-B-lactamas"/>
</dbReference>
<evidence type="ECO:0000259" key="1">
    <source>
        <dbReference type="Pfam" id="PF00753"/>
    </source>
</evidence>
<accession>A0A6J7IW90</accession>
<dbReference type="EMBL" id="CAFBOS010000025">
    <property type="protein sequence ID" value="CAB4985132.1"/>
    <property type="molecule type" value="Genomic_DNA"/>
</dbReference>
<dbReference type="SUPFAM" id="SSF56281">
    <property type="entry name" value="Metallo-hydrolase/oxidoreductase"/>
    <property type="match status" value="1"/>
</dbReference>
<dbReference type="EMBL" id="CAFABA010000100">
    <property type="protein sequence ID" value="CAB4834651.1"/>
    <property type="molecule type" value="Genomic_DNA"/>
</dbReference>
<dbReference type="EMBL" id="CAEZYR010000087">
    <property type="protein sequence ID" value="CAB4756702.1"/>
    <property type="molecule type" value="Genomic_DNA"/>
</dbReference>
<dbReference type="AlphaFoldDB" id="A0A6J7IW90"/>
<proteinExistence type="predicted"/>
<organism evidence="4">
    <name type="scientific">freshwater metagenome</name>
    <dbReference type="NCBI Taxonomy" id="449393"/>
    <lineage>
        <taxon>unclassified sequences</taxon>
        <taxon>metagenomes</taxon>
        <taxon>ecological metagenomes</taxon>
    </lineage>
</organism>
<evidence type="ECO:0000313" key="4">
    <source>
        <dbReference type="EMBL" id="CAB4934614.1"/>
    </source>
</evidence>
<dbReference type="EMBL" id="CAFBMH010000167">
    <property type="protein sequence ID" value="CAB4934614.1"/>
    <property type="molecule type" value="Genomic_DNA"/>
</dbReference>
<dbReference type="Pfam" id="PF00753">
    <property type="entry name" value="Lactamase_B"/>
    <property type="match status" value="1"/>
</dbReference>
<gene>
    <name evidence="2" type="ORF">UFOPK2754_02150</name>
    <name evidence="3" type="ORF">UFOPK3139_02151</name>
    <name evidence="4" type="ORF">UFOPK3543_02875</name>
    <name evidence="5" type="ORF">UFOPK3967_00624</name>
</gene>
<evidence type="ECO:0000313" key="5">
    <source>
        <dbReference type="EMBL" id="CAB4985132.1"/>
    </source>
</evidence>
<sequence length="268" mass="28374">MLIEIGDDVYVWCGQGRLDAPNAGIVVEDDGLTVIDSLLVASQARDLLAALDRFGRPVRRLVLTSSHVPFVGGSTTFKLAAVYGSPTTSANLDLPPNIAGYQHLFPDHAREFDDLTARNVSHVVQQPAWLTQKVVAAPLPGLQDDNLVVQVPHANVVFAGATCSFEARPLGFEADFGAWLESLDQVAQWGALIVPGVGPIGDADDVASFAAYLAECLDAGTDGRAIAEGPWHAWAHAEFDAVNAERASMLKHGDTGPPRAALALFGMA</sequence>